<comment type="caution">
    <text evidence="1">The sequence shown here is derived from an EMBL/GenBank/DDBJ whole genome shotgun (WGS) entry which is preliminary data.</text>
</comment>
<evidence type="ECO:0000313" key="1">
    <source>
        <dbReference type="EMBL" id="KAJ5275031.1"/>
    </source>
</evidence>
<protein>
    <submittedName>
        <fullName evidence="1">Oxidoreductase N-terminal</fullName>
    </submittedName>
</protein>
<name>A0ABQ8WRD7_PENCH</name>
<evidence type="ECO:0000313" key="2">
    <source>
        <dbReference type="Proteomes" id="UP001220256"/>
    </source>
</evidence>
<dbReference type="Gene3D" id="3.30.360.10">
    <property type="entry name" value="Dihydrodipicolinate Reductase, domain 2"/>
    <property type="match status" value="1"/>
</dbReference>
<sequence length="67" mass="7553">MAAGHEDTTEIICEKGSLRVNMQGQKNHLEIYDGQGAKHDLPKHYYDGFRDAFVTEGTEFQDLLLAV</sequence>
<keyword evidence="2" id="KW-1185">Reference proteome</keyword>
<dbReference type="EMBL" id="JAPVEB010000002">
    <property type="protein sequence ID" value="KAJ5275031.1"/>
    <property type="molecule type" value="Genomic_DNA"/>
</dbReference>
<proteinExistence type="predicted"/>
<accession>A0ABQ8WRD7</accession>
<organism evidence="1 2">
    <name type="scientific">Penicillium chrysogenum</name>
    <name type="common">Penicillium notatum</name>
    <dbReference type="NCBI Taxonomy" id="5076"/>
    <lineage>
        <taxon>Eukaryota</taxon>
        <taxon>Fungi</taxon>
        <taxon>Dikarya</taxon>
        <taxon>Ascomycota</taxon>
        <taxon>Pezizomycotina</taxon>
        <taxon>Eurotiomycetes</taxon>
        <taxon>Eurotiomycetidae</taxon>
        <taxon>Eurotiales</taxon>
        <taxon>Aspergillaceae</taxon>
        <taxon>Penicillium</taxon>
        <taxon>Penicillium chrysogenum species complex</taxon>
    </lineage>
</organism>
<gene>
    <name evidence="1" type="ORF">N7505_003576</name>
</gene>
<dbReference type="Proteomes" id="UP001220256">
    <property type="component" value="Unassembled WGS sequence"/>
</dbReference>
<reference evidence="1 2" key="1">
    <citation type="journal article" date="2023" name="IMA Fungus">
        <title>Comparative genomic study of the Penicillium genus elucidates a diverse pangenome and 15 lateral gene transfer events.</title>
        <authorList>
            <person name="Petersen C."/>
            <person name="Sorensen T."/>
            <person name="Nielsen M.R."/>
            <person name="Sondergaard T.E."/>
            <person name="Sorensen J.L."/>
            <person name="Fitzpatrick D.A."/>
            <person name="Frisvad J.C."/>
            <person name="Nielsen K.L."/>
        </authorList>
    </citation>
    <scope>NUCLEOTIDE SEQUENCE [LARGE SCALE GENOMIC DNA]</scope>
    <source>
        <strain evidence="1 2">IBT 3361</strain>
    </source>
</reference>